<evidence type="ECO:0000313" key="11">
    <source>
        <dbReference type="EMBL" id="TDF90138.1"/>
    </source>
</evidence>
<dbReference type="NCBIfam" id="NF006875">
    <property type="entry name" value="PRK09372.1"/>
    <property type="match status" value="1"/>
</dbReference>
<dbReference type="GO" id="GO:0051252">
    <property type="term" value="P:regulation of RNA metabolic process"/>
    <property type="evidence" value="ECO:0007669"/>
    <property type="project" value="InterPro"/>
</dbReference>
<evidence type="ECO:0000256" key="7">
    <source>
        <dbReference type="ARBA" id="ARBA00025046"/>
    </source>
</evidence>
<gene>
    <name evidence="11" type="ORF">E1809_22305</name>
</gene>
<reference evidence="11 12" key="1">
    <citation type="submission" date="2019-03" db="EMBL/GenBank/DDBJ databases">
        <title>Whole genome sequence of Arthrobacter sp JH1-1.</title>
        <authorList>
            <person name="Trinh H.N."/>
        </authorList>
    </citation>
    <scope>NUCLEOTIDE SEQUENCE [LARGE SCALE GENOMIC DNA]</scope>
    <source>
        <strain evidence="11 12">JH1-1</strain>
    </source>
</reference>
<evidence type="ECO:0000256" key="1">
    <source>
        <dbReference type="ARBA" id="ARBA00001342"/>
    </source>
</evidence>
<feature type="binding site" evidence="9">
    <location>
        <position position="103"/>
    </location>
    <ligand>
        <name>Mg(2+)</name>
        <dbReference type="ChEBI" id="CHEBI:18420"/>
    </ligand>
</feature>
<proteinExistence type="inferred from homology"/>
<organism evidence="11 12">
    <name type="scientific">Arthrobacter terricola</name>
    <dbReference type="NCBI Taxonomy" id="2547396"/>
    <lineage>
        <taxon>Bacteria</taxon>
        <taxon>Bacillati</taxon>
        <taxon>Actinomycetota</taxon>
        <taxon>Actinomycetes</taxon>
        <taxon>Micrococcales</taxon>
        <taxon>Micrococcaceae</taxon>
        <taxon>Arthrobacter</taxon>
    </lineage>
</organism>
<dbReference type="RefSeq" id="WP_133206448.1">
    <property type="nucleotide sequence ID" value="NZ_SMRU01000036.1"/>
</dbReference>
<feature type="binding site" evidence="9">
    <location>
        <position position="102"/>
    </location>
    <ligand>
        <name>substrate</name>
    </ligand>
</feature>
<dbReference type="Proteomes" id="UP000295511">
    <property type="component" value="Unassembled WGS sequence"/>
</dbReference>
<dbReference type="PANTHER" id="PTHR33254">
    <property type="entry name" value="4-HYDROXY-4-METHYL-2-OXOGLUTARATE ALDOLASE 3-RELATED"/>
    <property type="match status" value="1"/>
</dbReference>
<dbReference type="GO" id="GO:0008428">
    <property type="term" value="F:ribonuclease inhibitor activity"/>
    <property type="evidence" value="ECO:0007669"/>
    <property type="project" value="InterPro"/>
</dbReference>
<comment type="cofactor">
    <cofactor evidence="9">
        <name>Mg(2+)</name>
        <dbReference type="ChEBI" id="CHEBI:18420"/>
    </cofactor>
</comment>
<dbReference type="EC" id="4.1.3.17" evidence="10"/>
<keyword evidence="6 10" id="KW-0456">Lyase</keyword>
<dbReference type="SUPFAM" id="SSF89562">
    <property type="entry name" value="RraA-like"/>
    <property type="match status" value="1"/>
</dbReference>
<evidence type="ECO:0000256" key="9">
    <source>
        <dbReference type="PIRSR" id="PIRSR605493-1"/>
    </source>
</evidence>
<evidence type="ECO:0000256" key="5">
    <source>
        <dbReference type="ARBA" id="ARBA00022723"/>
    </source>
</evidence>
<dbReference type="GO" id="GO:0046872">
    <property type="term" value="F:metal ion binding"/>
    <property type="evidence" value="ECO:0007669"/>
    <property type="project" value="UniProtKB-KW"/>
</dbReference>
<comment type="caution">
    <text evidence="11">The sequence shown here is derived from an EMBL/GenBank/DDBJ whole genome shotgun (WGS) entry which is preliminary data.</text>
</comment>
<dbReference type="EMBL" id="SMRU01000036">
    <property type="protein sequence ID" value="TDF90138.1"/>
    <property type="molecule type" value="Genomic_DNA"/>
</dbReference>
<evidence type="ECO:0000256" key="8">
    <source>
        <dbReference type="ARBA" id="ARBA00047973"/>
    </source>
</evidence>
<comment type="catalytic activity">
    <reaction evidence="8 10">
        <text>oxaloacetate + H(+) = pyruvate + CO2</text>
        <dbReference type="Rhea" id="RHEA:15641"/>
        <dbReference type="ChEBI" id="CHEBI:15361"/>
        <dbReference type="ChEBI" id="CHEBI:15378"/>
        <dbReference type="ChEBI" id="CHEBI:16452"/>
        <dbReference type="ChEBI" id="CHEBI:16526"/>
        <dbReference type="EC" id="4.1.1.112"/>
    </reaction>
</comment>
<keyword evidence="5 9" id="KW-0479">Metal-binding</keyword>
<sequence length="160" mass="16825">MNTPANPINTADLYDERAEDVESISLQFQDLGGLTHFNGPVRTIKCFEDNALVKAVLATPGEGSVLVVDGYGSLRTALMGDMIAESAVANGWAGVVINGAIRDRLAIAKLPLGVKALGSNPKKSSKVGRGEVDIALVIDGVHIEPGNLIYCDPDGILVER</sequence>
<evidence type="ECO:0000256" key="2">
    <source>
        <dbReference type="ARBA" id="ARBA00001968"/>
    </source>
</evidence>
<keyword evidence="9" id="KW-0460">Magnesium</keyword>
<dbReference type="InterPro" id="IPR010203">
    <property type="entry name" value="RraA"/>
</dbReference>
<comment type="similarity">
    <text evidence="3 10">Belongs to the class II aldolase/RraA-like family.</text>
</comment>
<dbReference type="GO" id="GO:0008948">
    <property type="term" value="F:oxaloacetate decarboxylase activity"/>
    <property type="evidence" value="ECO:0007669"/>
    <property type="project" value="UniProtKB-EC"/>
</dbReference>
<evidence type="ECO:0000256" key="4">
    <source>
        <dbReference type="ARBA" id="ARBA00011233"/>
    </source>
</evidence>
<protein>
    <recommendedName>
        <fullName evidence="10">4-hydroxy-4-methyl-2-oxoglutarate aldolase</fullName>
        <shortName evidence="10">HMG aldolase</shortName>
        <ecNumber evidence="10">4.1.1.112</ecNumber>
        <ecNumber evidence="10">4.1.3.17</ecNumber>
    </recommendedName>
    <alternativeName>
        <fullName evidence="10">Oxaloacetate decarboxylase</fullName>
    </alternativeName>
</protein>
<comment type="function">
    <text evidence="7 10">Catalyzes the aldol cleavage of 4-hydroxy-4-methyl-2-oxoglutarate (HMG) into 2 molecules of pyruvate. Also contains a secondary oxaloacetate (OAA) decarboxylase activity due to the common pyruvate enolate transition state formed following C-C bond cleavage in the retro-aldol and decarboxylation reactions.</text>
</comment>
<evidence type="ECO:0000256" key="3">
    <source>
        <dbReference type="ARBA" id="ARBA00008621"/>
    </source>
</evidence>
<keyword evidence="12" id="KW-1185">Reference proteome</keyword>
<dbReference type="InterPro" id="IPR036704">
    <property type="entry name" value="RraA/RraA-like_sf"/>
</dbReference>
<evidence type="ECO:0000256" key="10">
    <source>
        <dbReference type="RuleBase" id="RU004338"/>
    </source>
</evidence>
<dbReference type="NCBIfam" id="TIGR01935">
    <property type="entry name" value="NOT-MenG"/>
    <property type="match status" value="1"/>
</dbReference>
<dbReference type="Pfam" id="PF03737">
    <property type="entry name" value="RraA-like"/>
    <property type="match status" value="1"/>
</dbReference>
<dbReference type="CDD" id="cd16841">
    <property type="entry name" value="RraA_family"/>
    <property type="match status" value="1"/>
</dbReference>
<dbReference type="Gene3D" id="3.50.30.40">
    <property type="entry name" value="Ribonuclease E inhibitor RraA/RraA-like"/>
    <property type="match status" value="1"/>
</dbReference>
<comment type="cofactor">
    <cofactor evidence="2 10">
        <name>a divalent metal cation</name>
        <dbReference type="ChEBI" id="CHEBI:60240"/>
    </cofactor>
</comment>
<dbReference type="EC" id="4.1.1.112" evidence="10"/>
<name>A0A4R5K8V3_9MICC</name>
<dbReference type="OrthoDB" id="943692at2"/>
<comment type="catalytic activity">
    <reaction evidence="1 10">
        <text>4-hydroxy-4-methyl-2-oxoglutarate = 2 pyruvate</text>
        <dbReference type="Rhea" id="RHEA:22748"/>
        <dbReference type="ChEBI" id="CHEBI:15361"/>
        <dbReference type="ChEBI" id="CHEBI:58276"/>
        <dbReference type="EC" id="4.1.3.17"/>
    </reaction>
</comment>
<dbReference type="AlphaFoldDB" id="A0A4R5K8V3"/>
<evidence type="ECO:0000313" key="12">
    <source>
        <dbReference type="Proteomes" id="UP000295511"/>
    </source>
</evidence>
<dbReference type="GO" id="GO:0047443">
    <property type="term" value="F:4-hydroxy-4-methyl-2-oxoglutarate aldolase activity"/>
    <property type="evidence" value="ECO:0007669"/>
    <property type="project" value="UniProtKB-EC"/>
</dbReference>
<dbReference type="InterPro" id="IPR005493">
    <property type="entry name" value="RraA/RraA-like"/>
</dbReference>
<accession>A0A4R5K8V3</accession>
<feature type="binding site" evidence="9">
    <location>
        <begin position="80"/>
        <end position="83"/>
    </location>
    <ligand>
        <name>substrate</name>
    </ligand>
</feature>
<comment type="subunit">
    <text evidence="4 10">Homotrimer.</text>
</comment>
<dbReference type="PANTHER" id="PTHR33254:SF4">
    <property type="entry name" value="4-HYDROXY-4-METHYL-2-OXOGLUTARATE ALDOLASE 3-RELATED"/>
    <property type="match status" value="1"/>
</dbReference>
<evidence type="ECO:0000256" key="6">
    <source>
        <dbReference type="ARBA" id="ARBA00023239"/>
    </source>
</evidence>